<evidence type="ECO:0000313" key="2">
    <source>
        <dbReference type="EMBL" id="KAK4594260.1"/>
    </source>
</evidence>
<keyword evidence="3" id="KW-1185">Reference proteome</keyword>
<dbReference type="GO" id="GO:0004523">
    <property type="term" value="F:RNA-DNA hybrid ribonuclease activity"/>
    <property type="evidence" value="ECO:0007669"/>
    <property type="project" value="InterPro"/>
</dbReference>
<dbReference type="PANTHER" id="PTHR47074">
    <property type="entry name" value="BNAC02G40300D PROTEIN"/>
    <property type="match status" value="1"/>
</dbReference>
<protein>
    <recommendedName>
        <fullName evidence="1">RNase H type-1 domain-containing protein</fullName>
    </recommendedName>
</protein>
<dbReference type="EMBL" id="JAXUIC010000004">
    <property type="protein sequence ID" value="KAK4594260.1"/>
    <property type="molecule type" value="Genomic_DNA"/>
</dbReference>
<organism evidence="2 3">
    <name type="scientific">Quercus rubra</name>
    <name type="common">Northern red oak</name>
    <name type="synonym">Quercus borealis</name>
    <dbReference type="NCBI Taxonomy" id="3512"/>
    <lineage>
        <taxon>Eukaryota</taxon>
        <taxon>Viridiplantae</taxon>
        <taxon>Streptophyta</taxon>
        <taxon>Embryophyta</taxon>
        <taxon>Tracheophyta</taxon>
        <taxon>Spermatophyta</taxon>
        <taxon>Magnoliopsida</taxon>
        <taxon>eudicotyledons</taxon>
        <taxon>Gunneridae</taxon>
        <taxon>Pentapetalae</taxon>
        <taxon>rosids</taxon>
        <taxon>fabids</taxon>
        <taxon>Fagales</taxon>
        <taxon>Fagaceae</taxon>
        <taxon>Quercus</taxon>
    </lineage>
</organism>
<feature type="domain" description="RNase H type-1" evidence="1">
    <location>
        <begin position="130"/>
        <end position="191"/>
    </location>
</feature>
<sequence length="219" mass="24585">MGQLDFVALLEYLLDRLNKTEVEMFLVQAWLIWNQRNRVVYGSKLLEPGWLNRRAAELLEEFQQLQVSLQAEKAMGATRQVVQNDGMRWIAPPQAVYKLNYNVAAFEDSASTGFGAMIRNSTGEVMATMTVKVEGDSVNATRCIASGSDIQSAIRHVVGDIRHLLGALEWASMSCTKRNGNRVVHVIARYAQNVNVDLFWMEEVPSVAVEYVNIDASLF</sequence>
<reference evidence="2 3" key="1">
    <citation type="journal article" date="2023" name="G3 (Bethesda)">
        <title>A haplotype-resolved chromosome-scale genome for Quercus rubra L. provides insights into the genetics of adaptive traits for red oak species.</title>
        <authorList>
            <person name="Kapoor B."/>
            <person name="Jenkins J."/>
            <person name="Schmutz J."/>
            <person name="Zhebentyayeva T."/>
            <person name="Kuelheim C."/>
            <person name="Coggeshall M."/>
            <person name="Heim C."/>
            <person name="Lasky J.R."/>
            <person name="Leites L."/>
            <person name="Islam-Faridi N."/>
            <person name="Romero-Severson J."/>
            <person name="DeLeo V.L."/>
            <person name="Lucas S.M."/>
            <person name="Lazic D."/>
            <person name="Gailing O."/>
            <person name="Carlson J."/>
            <person name="Staton M."/>
        </authorList>
    </citation>
    <scope>NUCLEOTIDE SEQUENCE [LARGE SCALE GENOMIC DNA]</scope>
    <source>
        <strain evidence="2">Pseudo-F2</strain>
    </source>
</reference>
<dbReference type="InterPro" id="IPR002156">
    <property type="entry name" value="RNaseH_domain"/>
</dbReference>
<dbReference type="GO" id="GO:0003676">
    <property type="term" value="F:nucleic acid binding"/>
    <property type="evidence" value="ECO:0007669"/>
    <property type="project" value="InterPro"/>
</dbReference>
<dbReference type="AlphaFoldDB" id="A0AAN7FQQ4"/>
<accession>A0AAN7FQQ4</accession>
<dbReference type="Proteomes" id="UP001324115">
    <property type="component" value="Unassembled WGS sequence"/>
</dbReference>
<dbReference type="InterPro" id="IPR052929">
    <property type="entry name" value="RNase_H-like_EbsB-rel"/>
</dbReference>
<dbReference type="Pfam" id="PF13456">
    <property type="entry name" value="RVT_3"/>
    <property type="match status" value="1"/>
</dbReference>
<dbReference type="PANTHER" id="PTHR47074:SF11">
    <property type="entry name" value="REVERSE TRANSCRIPTASE-LIKE PROTEIN"/>
    <property type="match status" value="1"/>
</dbReference>
<name>A0AAN7FQQ4_QUERU</name>
<comment type="caution">
    <text evidence="2">The sequence shown here is derived from an EMBL/GenBank/DDBJ whole genome shotgun (WGS) entry which is preliminary data.</text>
</comment>
<proteinExistence type="predicted"/>
<evidence type="ECO:0000259" key="1">
    <source>
        <dbReference type="Pfam" id="PF13456"/>
    </source>
</evidence>
<gene>
    <name evidence="2" type="ORF">RGQ29_018084</name>
</gene>
<evidence type="ECO:0000313" key="3">
    <source>
        <dbReference type="Proteomes" id="UP001324115"/>
    </source>
</evidence>